<dbReference type="PANTHER" id="PTHR46529:SF1">
    <property type="entry name" value="TRNA WYBUTOSINE-SYNTHESIZING PROTEIN 4"/>
    <property type="match status" value="1"/>
</dbReference>
<gene>
    <name evidence="14" type="ORF">LSAA_3902</name>
</gene>
<dbReference type="GO" id="GO:0031591">
    <property type="term" value="P:wybutosine biosynthetic process"/>
    <property type="evidence" value="ECO:0007669"/>
    <property type="project" value="TreeGrafter"/>
</dbReference>
<evidence type="ECO:0000256" key="5">
    <source>
        <dbReference type="ARBA" id="ARBA00012779"/>
    </source>
</evidence>
<evidence type="ECO:0000256" key="11">
    <source>
        <dbReference type="ARBA" id="ARBA00029750"/>
    </source>
</evidence>
<accession>A0A7R8CID6</accession>
<dbReference type="SUPFAM" id="SSF117281">
    <property type="entry name" value="Kelch motif"/>
    <property type="match status" value="1"/>
</dbReference>
<comment type="similarity">
    <text evidence="3">Belongs to the methyltransferase superfamily. LCMT family.</text>
</comment>
<evidence type="ECO:0000256" key="7">
    <source>
        <dbReference type="ARBA" id="ARBA00022603"/>
    </source>
</evidence>
<evidence type="ECO:0000256" key="4">
    <source>
        <dbReference type="ARBA" id="ARBA00012155"/>
    </source>
</evidence>
<dbReference type="Gene3D" id="2.120.10.80">
    <property type="entry name" value="Kelch-type beta propeller"/>
    <property type="match status" value="1"/>
</dbReference>
<reference evidence="14" key="1">
    <citation type="submission" date="2021-02" db="EMBL/GenBank/DDBJ databases">
        <authorList>
            <person name="Bekaert M."/>
        </authorList>
    </citation>
    <scope>NUCLEOTIDE SEQUENCE</scope>
    <source>
        <strain evidence="14">IoA-00</strain>
    </source>
</reference>
<keyword evidence="10" id="KW-0819">tRNA processing</keyword>
<evidence type="ECO:0000256" key="8">
    <source>
        <dbReference type="ARBA" id="ARBA00022679"/>
    </source>
</evidence>
<name>A0A7R8CID6_LEPSM</name>
<dbReference type="EC" id="2.3.1.231" evidence="4"/>
<comment type="pathway">
    <text evidence="2">tRNA modification; wybutosine-tRNA(Phe) biosynthesis.</text>
</comment>
<evidence type="ECO:0000256" key="12">
    <source>
        <dbReference type="ARBA" id="ARBA00030847"/>
    </source>
</evidence>
<dbReference type="GO" id="GO:0008175">
    <property type="term" value="F:tRNA methyltransferase activity"/>
    <property type="evidence" value="ECO:0007669"/>
    <property type="project" value="TreeGrafter"/>
</dbReference>
<evidence type="ECO:0000256" key="1">
    <source>
        <dbReference type="ARBA" id="ARBA00001806"/>
    </source>
</evidence>
<evidence type="ECO:0000313" key="15">
    <source>
        <dbReference type="Proteomes" id="UP000675881"/>
    </source>
</evidence>
<organism evidence="14 15">
    <name type="scientific">Lepeophtheirus salmonis</name>
    <name type="common">Salmon louse</name>
    <name type="synonym">Caligus salmonis</name>
    <dbReference type="NCBI Taxonomy" id="72036"/>
    <lineage>
        <taxon>Eukaryota</taxon>
        <taxon>Metazoa</taxon>
        <taxon>Ecdysozoa</taxon>
        <taxon>Arthropoda</taxon>
        <taxon>Crustacea</taxon>
        <taxon>Multicrustacea</taxon>
        <taxon>Hexanauplia</taxon>
        <taxon>Copepoda</taxon>
        <taxon>Siphonostomatoida</taxon>
        <taxon>Caligidae</taxon>
        <taxon>Lepeophtheirus</taxon>
    </lineage>
</organism>
<dbReference type="InterPro" id="IPR029063">
    <property type="entry name" value="SAM-dependent_MTases_sf"/>
</dbReference>
<dbReference type="Pfam" id="PF04072">
    <property type="entry name" value="LCM"/>
    <property type="match status" value="1"/>
</dbReference>
<proteinExistence type="inferred from homology"/>
<comment type="catalytic activity">
    <reaction evidence="1">
        <text>7-[(3S)-3-amino-3-carboxypropyl]wyosine(37) in tRNA(Phe) + S-adenosyl-L-methionine = 7-[(3S)-(3-amino-3-methoxycarbonyl)propyl]wyosine(37) in tRNA(Phe) + S-adenosyl-L-homocysteine</text>
        <dbReference type="Rhea" id="RHEA:36903"/>
        <dbReference type="Rhea" id="RHEA-COMP:10379"/>
        <dbReference type="Rhea" id="RHEA-COMP:11844"/>
        <dbReference type="ChEBI" id="CHEBI:57856"/>
        <dbReference type="ChEBI" id="CHEBI:59789"/>
        <dbReference type="ChEBI" id="CHEBI:73543"/>
        <dbReference type="ChEBI" id="CHEBI:74275"/>
        <dbReference type="EC" id="2.1.1.290"/>
    </reaction>
</comment>
<sequence>MDSNANQGSLSTINVEDTNLESLQSKSSIITAGYRSDPFLLHIVSDVKKRRSPSINLGYFARNLALEFSFEKALLHFSNKNAGLLSPDSCLYIEADLPRVVKRKCEMIKSSDILKTPFGNDNKMSIFPDGSFKVGKGFVNIACDLRDLVAFRSKLISVAGIDFEATTVFLCECSLTYVDPKYTTRFFFAWSKKSFSDAVFINYEQIRPFDRFGNIMTSHFEKRQTPLLNVKVFPTLESHITRFKELGWPVVAAKDLTYIWKEYLTNVDKDLIQNSSDCFDEFEELVLKCNHYILLIARSKDLPLDEIFPRFEKNMVENCNNTVSIIPPLLEKKNEQTECFERYGHSVHITSKGVAIVGGFSNHNSRDCAVSVVNSSSMEVLSFTKNVIPINCSLYHAGDILKDDNLLIFGGRSSPGKPSNDLVHILLQEKDSICCKVFLKKSTTPLPRWKHTFTRVDDKTFILIGGYRIVVSGGMTDLNTFNKDLIFIDPINKSLYVESFHNKVPQLFSHSSHILQNELWLIGGVSPHTEPAIILIDLVKHSVTHFAYSFVSDAKLTFNHGSFVNEDGDFILIGGGGNCFSFGKRINNHPLLLLKPK</sequence>
<comment type="catalytic activity">
    <reaction evidence="13">
        <text>7-[(3S)-(3-amino-3-methoxycarbonyl)propyl]wyosine(37) in tRNA(Phe) + S-adenosyl-L-methionine + CO2 = wybutosine(37) in tRNA(Phe) + S-adenosyl-L-homocysteine + 2 H(+)</text>
        <dbReference type="Rhea" id="RHEA:37119"/>
        <dbReference type="Rhea" id="RHEA-COMP:11844"/>
        <dbReference type="Rhea" id="RHEA-COMP:11847"/>
        <dbReference type="ChEBI" id="CHEBI:15378"/>
        <dbReference type="ChEBI" id="CHEBI:16526"/>
        <dbReference type="ChEBI" id="CHEBI:57856"/>
        <dbReference type="ChEBI" id="CHEBI:59789"/>
        <dbReference type="ChEBI" id="CHEBI:73544"/>
        <dbReference type="ChEBI" id="CHEBI:74275"/>
        <dbReference type="EC" id="2.3.1.231"/>
    </reaction>
</comment>
<dbReference type="InterPro" id="IPR007213">
    <property type="entry name" value="Ppm1/Ppm2/Tcmp"/>
</dbReference>
<dbReference type="AlphaFoldDB" id="A0A7R8CID6"/>
<evidence type="ECO:0000256" key="2">
    <source>
        <dbReference type="ARBA" id="ARBA00004797"/>
    </source>
</evidence>
<keyword evidence="14" id="KW-0012">Acyltransferase</keyword>
<dbReference type="GO" id="GO:0016746">
    <property type="term" value="F:acyltransferase activity"/>
    <property type="evidence" value="ECO:0007669"/>
    <property type="project" value="UniProtKB-KW"/>
</dbReference>
<dbReference type="SUPFAM" id="SSF53335">
    <property type="entry name" value="S-adenosyl-L-methionine-dependent methyltransferases"/>
    <property type="match status" value="1"/>
</dbReference>
<keyword evidence="8 14" id="KW-0808">Transferase</keyword>
<dbReference type="Gene3D" id="3.40.50.150">
    <property type="entry name" value="Vaccinia Virus protein VP39"/>
    <property type="match status" value="1"/>
</dbReference>
<dbReference type="GO" id="GO:0030488">
    <property type="term" value="P:tRNA methylation"/>
    <property type="evidence" value="ECO:0007669"/>
    <property type="project" value="TreeGrafter"/>
</dbReference>
<keyword evidence="9" id="KW-0949">S-adenosyl-L-methionine</keyword>
<dbReference type="PANTHER" id="PTHR46529">
    <property type="entry name" value="TRNA WYBUTOSINE-SYNTHESIZING PROTEIN 4"/>
    <property type="match status" value="1"/>
</dbReference>
<dbReference type="InterPro" id="IPR015915">
    <property type="entry name" value="Kelch-typ_b-propeller"/>
</dbReference>
<keyword evidence="15" id="KW-1185">Reference proteome</keyword>
<evidence type="ECO:0000256" key="10">
    <source>
        <dbReference type="ARBA" id="ARBA00022694"/>
    </source>
</evidence>
<evidence type="ECO:0000313" key="14">
    <source>
        <dbReference type="EMBL" id="CAF2828376.1"/>
    </source>
</evidence>
<evidence type="ECO:0000256" key="3">
    <source>
        <dbReference type="ARBA" id="ARBA00010703"/>
    </source>
</evidence>
<dbReference type="UniPathway" id="UPA00375"/>
<dbReference type="EC" id="2.1.1.290" evidence="5"/>
<protein>
    <recommendedName>
        <fullName evidence="6">tRNA wybutosine-synthesizing protein 4</fullName>
        <ecNumber evidence="5">2.1.1.290</ecNumber>
        <ecNumber evidence="4">2.3.1.231</ecNumber>
    </recommendedName>
    <alternativeName>
        <fullName evidence="12">tRNA(Phe) (7-(3-amino-3-(methoxycarbonyl)propyl)wyosine(37)-N)-methoxycarbonyltransferase</fullName>
    </alternativeName>
    <alternativeName>
        <fullName evidence="11">tRNA(Phe) (7-(3-amino-3-carboxypropyl)wyosine(37)-O)-methyltransferase</fullName>
    </alternativeName>
</protein>
<dbReference type="OrthoDB" id="203237at2759"/>
<evidence type="ECO:0000256" key="9">
    <source>
        <dbReference type="ARBA" id="ARBA00022691"/>
    </source>
</evidence>
<evidence type="ECO:0000256" key="6">
    <source>
        <dbReference type="ARBA" id="ARBA00018045"/>
    </source>
</evidence>
<dbReference type="EMBL" id="HG994592">
    <property type="protein sequence ID" value="CAF2828376.1"/>
    <property type="molecule type" value="Genomic_DNA"/>
</dbReference>
<keyword evidence="7 14" id="KW-0489">Methyltransferase</keyword>
<dbReference type="Proteomes" id="UP000675881">
    <property type="component" value="Chromosome 13"/>
</dbReference>
<evidence type="ECO:0000256" key="13">
    <source>
        <dbReference type="ARBA" id="ARBA00049250"/>
    </source>
</evidence>